<sequence length="129" mass="14149">MHKLYEEAGDSFFPIHTITLTCIVNQVAIALSYLHRIRIVYRDLKPDNLLVWQMPEPLVDARSANSTEGTLNAAPTSNADTSRSPLSSPFKSPQDVKVVLGDFGVSRTRANLDGCRGYVGTPGFMAPEI</sequence>
<evidence type="ECO:0000256" key="2">
    <source>
        <dbReference type="SAM" id="Phobius"/>
    </source>
</evidence>
<dbReference type="SUPFAM" id="SSF56112">
    <property type="entry name" value="Protein kinase-like (PK-like)"/>
    <property type="match status" value="1"/>
</dbReference>
<organism evidence="4">
    <name type="scientific">Mesocestoides corti</name>
    <name type="common">Flatworm</name>
    <dbReference type="NCBI Taxonomy" id="53468"/>
    <lineage>
        <taxon>Eukaryota</taxon>
        <taxon>Metazoa</taxon>
        <taxon>Spiralia</taxon>
        <taxon>Lophotrochozoa</taxon>
        <taxon>Platyhelminthes</taxon>
        <taxon>Cestoda</taxon>
        <taxon>Eucestoda</taxon>
        <taxon>Cyclophyllidea</taxon>
        <taxon>Mesocestoididae</taxon>
        <taxon>Mesocestoides</taxon>
    </lineage>
</organism>
<keyword evidence="2" id="KW-0472">Membrane</keyword>
<dbReference type="WBParaSite" id="MCU_014296-RA">
    <property type="protein sequence ID" value="MCU_014296-RA"/>
    <property type="gene ID" value="MCU_014296"/>
</dbReference>
<feature type="transmembrane region" description="Helical" evidence="2">
    <location>
        <begin position="12"/>
        <end position="34"/>
    </location>
</feature>
<dbReference type="InterPro" id="IPR008271">
    <property type="entry name" value="Ser/Thr_kinase_AS"/>
</dbReference>
<dbReference type="GO" id="GO:0005634">
    <property type="term" value="C:nucleus"/>
    <property type="evidence" value="ECO:0007669"/>
    <property type="project" value="TreeGrafter"/>
</dbReference>
<proteinExistence type="predicted"/>
<evidence type="ECO:0000259" key="3">
    <source>
        <dbReference type="PROSITE" id="PS50011"/>
    </source>
</evidence>
<dbReference type="Gene3D" id="1.10.510.10">
    <property type="entry name" value="Transferase(Phosphotransferase) domain 1"/>
    <property type="match status" value="1"/>
</dbReference>
<dbReference type="AlphaFoldDB" id="A0A5K3G765"/>
<dbReference type="GO" id="GO:0004674">
    <property type="term" value="F:protein serine/threonine kinase activity"/>
    <property type="evidence" value="ECO:0007669"/>
    <property type="project" value="TreeGrafter"/>
</dbReference>
<dbReference type="InterPro" id="IPR000719">
    <property type="entry name" value="Prot_kinase_dom"/>
</dbReference>
<dbReference type="GO" id="GO:0044773">
    <property type="term" value="P:mitotic DNA damage checkpoint signaling"/>
    <property type="evidence" value="ECO:0007669"/>
    <property type="project" value="TreeGrafter"/>
</dbReference>
<protein>
    <submittedName>
        <fullName evidence="4">Protein kinase domain-containing protein</fullName>
    </submittedName>
</protein>
<dbReference type="PANTHER" id="PTHR44167">
    <property type="entry name" value="OVARIAN-SPECIFIC SERINE/THREONINE-PROTEIN KINASE LOK-RELATED"/>
    <property type="match status" value="1"/>
</dbReference>
<keyword evidence="2" id="KW-1133">Transmembrane helix</keyword>
<dbReference type="Pfam" id="PF00069">
    <property type="entry name" value="Pkinase"/>
    <property type="match status" value="1"/>
</dbReference>
<evidence type="ECO:0000256" key="1">
    <source>
        <dbReference type="SAM" id="MobiDB-lite"/>
    </source>
</evidence>
<dbReference type="PROSITE" id="PS00108">
    <property type="entry name" value="PROTEIN_KINASE_ST"/>
    <property type="match status" value="1"/>
</dbReference>
<dbReference type="GO" id="GO:0005524">
    <property type="term" value="F:ATP binding"/>
    <property type="evidence" value="ECO:0007669"/>
    <property type="project" value="InterPro"/>
</dbReference>
<evidence type="ECO:0000313" key="4">
    <source>
        <dbReference type="WBParaSite" id="MCU_014296-RA"/>
    </source>
</evidence>
<dbReference type="InterPro" id="IPR011009">
    <property type="entry name" value="Kinase-like_dom_sf"/>
</dbReference>
<feature type="domain" description="Protein kinase" evidence="3">
    <location>
        <begin position="1"/>
        <end position="129"/>
    </location>
</feature>
<reference evidence="4" key="1">
    <citation type="submission" date="2019-11" db="UniProtKB">
        <authorList>
            <consortium name="WormBaseParasite"/>
        </authorList>
    </citation>
    <scope>IDENTIFICATION</scope>
</reference>
<feature type="compositionally biased region" description="Polar residues" evidence="1">
    <location>
        <begin position="63"/>
        <end position="91"/>
    </location>
</feature>
<feature type="region of interest" description="Disordered" evidence="1">
    <location>
        <begin position="63"/>
        <end position="93"/>
    </location>
</feature>
<name>A0A5K3G765_MESCO</name>
<dbReference type="GO" id="GO:0005737">
    <property type="term" value="C:cytoplasm"/>
    <property type="evidence" value="ECO:0007669"/>
    <property type="project" value="TreeGrafter"/>
</dbReference>
<accession>A0A5K3G765</accession>
<dbReference type="PROSITE" id="PS50011">
    <property type="entry name" value="PROTEIN_KINASE_DOM"/>
    <property type="match status" value="1"/>
</dbReference>
<keyword evidence="2" id="KW-0812">Transmembrane</keyword>
<dbReference type="PANTHER" id="PTHR44167:SF24">
    <property type="entry name" value="SERINE_THREONINE-PROTEIN KINASE CHK2"/>
    <property type="match status" value="1"/>
</dbReference>